<evidence type="ECO:0008006" key="4">
    <source>
        <dbReference type="Google" id="ProtNLM"/>
    </source>
</evidence>
<gene>
    <name evidence="2" type="ORF">C8N24_1757</name>
</gene>
<evidence type="ECO:0000256" key="1">
    <source>
        <dbReference type="SAM" id="MobiDB-lite"/>
    </source>
</evidence>
<accession>A0A660LA98</accession>
<evidence type="ECO:0000313" key="2">
    <source>
        <dbReference type="EMBL" id="RKQ91922.1"/>
    </source>
</evidence>
<organism evidence="2 3">
    <name type="scientific">Solirubrobacter pauli</name>
    <dbReference type="NCBI Taxonomy" id="166793"/>
    <lineage>
        <taxon>Bacteria</taxon>
        <taxon>Bacillati</taxon>
        <taxon>Actinomycetota</taxon>
        <taxon>Thermoleophilia</taxon>
        <taxon>Solirubrobacterales</taxon>
        <taxon>Solirubrobacteraceae</taxon>
        <taxon>Solirubrobacter</taxon>
    </lineage>
</organism>
<name>A0A660LA98_9ACTN</name>
<keyword evidence="3" id="KW-1185">Reference proteome</keyword>
<dbReference type="EMBL" id="RBIL01000001">
    <property type="protein sequence ID" value="RKQ91922.1"/>
    <property type="molecule type" value="Genomic_DNA"/>
</dbReference>
<protein>
    <recommendedName>
        <fullName evidence="4">DUF2971 family protein</fullName>
    </recommendedName>
</protein>
<feature type="region of interest" description="Disordered" evidence="1">
    <location>
        <begin position="324"/>
        <end position="358"/>
    </location>
</feature>
<sequence length="358" mass="39173">MAVTSDPLPNRGDDPLDLLRIGVVIEGTEILWANSSPVPPRLWHYTDSGGALGMLAQRELWATHALFMNDASELRLAYPMLRDALEVARQQMPGNDLLTLITEELGTVVSSLPDDPEIYAVCFCEEGDLLGQWRAYGVAGGGYAVGFDGPSIQSDSISTYGLSLTRVIYDPDQQRQLAQKLVDGSIGAWVHHVNRQPQNDAEESLKVVAESFSHLAQSFGYQIKDAAFSEEREWRLIYAREPDGVVDAARRRFRSGARGLVPYVPIPMGAEQGTWRGSFRPRACEPFSPGGASWTYCASGTGFAGDALPHPRVQPRCDRGVIVGHPAPGVAPERRSTDSPLLQPDATPDKFCASHRWS</sequence>
<dbReference type="Pfam" id="PF11185">
    <property type="entry name" value="DUF2971"/>
    <property type="match status" value="1"/>
</dbReference>
<reference evidence="2 3" key="1">
    <citation type="submission" date="2018-10" db="EMBL/GenBank/DDBJ databases">
        <title>Genomic Encyclopedia of Archaeal and Bacterial Type Strains, Phase II (KMG-II): from individual species to whole genera.</title>
        <authorList>
            <person name="Goeker M."/>
        </authorList>
    </citation>
    <scope>NUCLEOTIDE SEQUENCE [LARGE SCALE GENOMIC DNA]</scope>
    <source>
        <strain evidence="2 3">DSM 14954</strain>
    </source>
</reference>
<evidence type="ECO:0000313" key="3">
    <source>
        <dbReference type="Proteomes" id="UP000278962"/>
    </source>
</evidence>
<dbReference type="InterPro" id="IPR021352">
    <property type="entry name" value="DUF2971"/>
</dbReference>
<comment type="caution">
    <text evidence="2">The sequence shown here is derived from an EMBL/GenBank/DDBJ whole genome shotgun (WGS) entry which is preliminary data.</text>
</comment>
<dbReference type="Proteomes" id="UP000278962">
    <property type="component" value="Unassembled WGS sequence"/>
</dbReference>
<proteinExistence type="predicted"/>
<dbReference type="AlphaFoldDB" id="A0A660LA98"/>